<reference evidence="1 2" key="1">
    <citation type="journal article" date="2023" name="Nucleic Acids Res.">
        <title>The hologenome of Daphnia magna reveals possible DNA methylation and microbiome-mediated evolution of the host genome.</title>
        <authorList>
            <person name="Chaturvedi A."/>
            <person name="Li X."/>
            <person name="Dhandapani V."/>
            <person name="Marshall H."/>
            <person name="Kissane S."/>
            <person name="Cuenca-Cambronero M."/>
            <person name="Asole G."/>
            <person name="Calvet F."/>
            <person name="Ruiz-Romero M."/>
            <person name="Marangio P."/>
            <person name="Guigo R."/>
            <person name="Rago D."/>
            <person name="Mirbahai L."/>
            <person name="Eastwood N."/>
            <person name="Colbourne J.K."/>
            <person name="Zhou J."/>
            <person name="Mallon E."/>
            <person name="Orsini L."/>
        </authorList>
    </citation>
    <scope>NUCLEOTIDE SEQUENCE [LARGE SCALE GENOMIC DNA]</scope>
    <source>
        <strain evidence="1">LRV0_1</strain>
    </source>
</reference>
<evidence type="ECO:0000313" key="2">
    <source>
        <dbReference type="Proteomes" id="UP001234178"/>
    </source>
</evidence>
<sequence>MAHATEIKQRIAAAQRHHGVKIAEVAVSIRYTEESLGKGQSSLGAFTILRDLFFRHARWREADRVTRLVQALAVRDAVDLSTSPAAPRLLRTPRCLPLRGRTRATESAMSEVMGNTREVSVLFVEINEAERYFLDKFIDAGILPNFARMKREGAFVVTKVPGWEDNGPRAWRDIMPWVIWPTIYTGIPAKEHGILAFGQDTAPLQGKCLWDVLDAKGLSVGVFGSLLSYPPRDHGHTRFYVPENLADDAACIPAEVRPLQEFCVASSRNYSEDFVSQAVEGLKQLAQSPKCGVSAKTIARVLLQIPKEKLLGKQTEAERAMLLSYLTFDAFKHLYAKHRPRYASMHMNHVAYMQHRYWRAAEPSRFPEELSETDARFFATPAERDAYEAKLADRIKSAFIYTDQQLGELFELIGDDTIVVVGTALGQTPVDPVRDIHNPVVRLVREYAFFDAAGLTDYRVLHQMNPDLTITLADEAAAEKAEKIVAGFYVNEGKPLFTIDRRANQLFCEFNMPTGLYGRTNGVYIRHTGNPSLKFLFKDHVSQHDSNDQSTAQHRDDGWLLAWSRGATVAALREQVAVTEVAPALLGLYGFPPEAWQTLDSPAFSVTPR</sequence>
<dbReference type="SUPFAM" id="SSF53649">
    <property type="entry name" value="Alkaline phosphatase-like"/>
    <property type="match status" value="1"/>
</dbReference>
<accession>A0ABR0B946</accession>
<protein>
    <submittedName>
        <fullName evidence="1">Uncharacterized protein</fullName>
    </submittedName>
</protein>
<dbReference type="Proteomes" id="UP001234178">
    <property type="component" value="Unassembled WGS sequence"/>
</dbReference>
<dbReference type="Gene3D" id="3.40.720.10">
    <property type="entry name" value="Alkaline Phosphatase, subunit A"/>
    <property type="match status" value="1"/>
</dbReference>
<comment type="caution">
    <text evidence="1">The sequence shown here is derived from an EMBL/GenBank/DDBJ whole genome shotgun (WGS) entry which is preliminary data.</text>
</comment>
<gene>
    <name evidence="1" type="ORF">OUZ56_032501</name>
</gene>
<proteinExistence type="predicted"/>
<name>A0ABR0B946_9CRUS</name>
<evidence type="ECO:0000313" key="1">
    <source>
        <dbReference type="EMBL" id="KAK4045093.1"/>
    </source>
</evidence>
<keyword evidence="2" id="KW-1185">Reference proteome</keyword>
<organism evidence="1 2">
    <name type="scientific">Daphnia magna</name>
    <dbReference type="NCBI Taxonomy" id="35525"/>
    <lineage>
        <taxon>Eukaryota</taxon>
        <taxon>Metazoa</taxon>
        <taxon>Ecdysozoa</taxon>
        <taxon>Arthropoda</taxon>
        <taxon>Crustacea</taxon>
        <taxon>Branchiopoda</taxon>
        <taxon>Diplostraca</taxon>
        <taxon>Cladocera</taxon>
        <taxon>Anomopoda</taxon>
        <taxon>Daphniidae</taxon>
        <taxon>Daphnia</taxon>
    </lineage>
</organism>
<dbReference type="InterPro" id="IPR017850">
    <property type="entry name" value="Alkaline_phosphatase_core_sf"/>
</dbReference>
<dbReference type="EMBL" id="JAOYFB010000041">
    <property type="protein sequence ID" value="KAK4045093.1"/>
    <property type="molecule type" value="Genomic_DNA"/>
</dbReference>